<evidence type="ECO:0000313" key="4">
    <source>
        <dbReference type="EMBL" id="CAE7400315.1"/>
    </source>
</evidence>
<dbReference type="SMART" id="SM00320">
    <property type="entry name" value="WD40"/>
    <property type="match status" value="2"/>
</dbReference>
<dbReference type="PANTHER" id="PTHR19848">
    <property type="entry name" value="WD40 REPEAT PROTEIN"/>
    <property type="match status" value="1"/>
</dbReference>
<dbReference type="Pfam" id="PF00400">
    <property type="entry name" value="WD40"/>
    <property type="match status" value="1"/>
</dbReference>
<feature type="region of interest" description="Disordered" evidence="3">
    <location>
        <begin position="128"/>
        <end position="177"/>
    </location>
</feature>
<keyword evidence="1" id="KW-0853">WD repeat</keyword>
<reference evidence="4" key="1">
    <citation type="submission" date="2021-02" db="EMBL/GenBank/DDBJ databases">
        <authorList>
            <person name="Dougan E. K."/>
            <person name="Rhodes N."/>
            <person name="Thang M."/>
            <person name="Chan C."/>
        </authorList>
    </citation>
    <scope>NUCLEOTIDE SEQUENCE</scope>
</reference>
<keyword evidence="5" id="KW-1185">Reference proteome</keyword>
<dbReference type="PANTHER" id="PTHR19848:SF8">
    <property type="entry name" value="F-BOX AND WD REPEAT DOMAIN CONTAINING 7"/>
    <property type="match status" value="1"/>
</dbReference>
<dbReference type="Proteomes" id="UP000601435">
    <property type="component" value="Unassembled WGS sequence"/>
</dbReference>
<proteinExistence type="predicted"/>
<keyword evidence="2" id="KW-0677">Repeat</keyword>
<name>A0A812QRM3_9DINO</name>
<evidence type="ECO:0000256" key="3">
    <source>
        <dbReference type="SAM" id="MobiDB-lite"/>
    </source>
</evidence>
<evidence type="ECO:0000256" key="1">
    <source>
        <dbReference type="ARBA" id="ARBA00022574"/>
    </source>
</evidence>
<accession>A0A812QRM3</accession>
<sequence length="177" mass="20032">MVWDLRMQSCVRAMLQHGRQVVDLRVDWPTFQGMSCSADRSIILWDLEVAEPLQRFDKHPGSVWCLDVDWAGRRMVTGAGPGDNSIFVWDFRDGFVERQILGHEGSVWALAVDWEVAHKAFETAQGVGLQTEAGIEPPDSNVPSKEEMQSGGESPDGKSHKGKRRKKWVKRRVKTTE</sequence>
<feature type="compositionally biased region" description="Basic residues" evidence="3">
    <location>
        <begin position="160"/>
        <end position="177"/>
    </location>
</feature>
<dbReference type="EMBL" id="CAJNJA010017388">
    <property type="protein sequence ID" value="CAE7400315.1"/>
    <property type="molecule type" value="Genomic_DNA"/>
</dbReference>
<dbReference type="SUPFAM" id="SSF50978">
    <property type="entry name" value="WD40 repeat-like"/>
    <property type="match status" value="1"/>
</dbReference>
<gene>
    <name evidence="4" type="primary">eIF3i</name>
    <name evidence="4" type="ORF">SNEC2469_LOCUS10949</name>
</gene>
<evidence type="ECO:0000313" key="5">
    <source>
        <dbReference type="Proteomes" id="UP000601435"/>
    </source>
</evidence>
<dbReference type="InterPro" id="IPR001680">
    <property type="entry name" value="WD40_rpt"/>
</dbReference>
<dbReference type="InterPro" id="IPR036322">
    <property type="entry name" value="WD40_repeat_dom_sf"/>
</dbReference>
<comment type="caution">
    <text evidence="4">The sequence shown here is derived from an EMBL/GenBank/DDBJ whole genome shotgun (WGS) entry which is preliminary data.</text>
</comment>
<organism evidence="4 5">
    <name type="scientific">Symbiodinium necroappetens</name>
    <dbReference type="NCBI Taxonomy" id="1628268"/>
    <lineage>
        <taxon>Eukaryota</taxon>
        <taxon>Sar</taxon>
        <taxon>Alveolata</taxon>
        <taxon>Dinophyceae</taxon>
        <taxon>Suessiales</taxon>
        <taxon>Symbiodiniaceae</taxon>
        <taxon>Symbiodinium</taxon>
    </lineage>
</organism>
<dbReference type="OrthoDB" id="71437at2759"/>
<dbReference type="InterPro" id="IPR015943">
    <property type="entry name" value="WD40/YVTN_repeat-like_dom_sf"/>
</dbReference>
<protein>
    <submittedName>
        <fullName evidence="4">eIF3i protein</fullName>
    </submittedName>
</protein>
<evidence type="ECO:0000256" key="2">
    <source>
        <dbReference type="ARBA" id="ARBA00022737"/>
    </source>
</evidence>
<dbReference type="AlphaFoldDB" id="A0A812QRM3"/>
<dbReference type="Gene3D" id="2.130.10.10">
    <property type="entry name" value="YVTN repeat-like/Quinoprotein amine dehydrogenase"/>
    <property type="match status" value="1"/>
</dbReference>